<feature type="transmembrane region" description="Helical" evidence="1">
    <location>
        <begin position="167"/>
        <end position="184"/>
    </location>
</feature>
<dbReference type="PANTHER" id="PTHR40042:SF1">
    <property type="entry name" value="DUF1405 DOMAIN-CONTAINING PROTEIN"/>
    <property type="match status" value="1"/>
</dbReference>
<feature type="transmembrane region" description="Helical" evidence="1">
    <location>
        <begin position="228"/>
        <end position="247"/>
    </location>
</feature>
<dbReference type="RefSeq" id="WP_349655193.1">
    <property type="nucleotide sequence ID" value="NZ_CP027059.1"/>
</dbReference>
<keyword evidence="1" id="KW-0812">Transmembrane</keyword>
<keyword evidence="1" id="KW-1133">Transmembrane helix</keyword>
<dbReference type="InterPro" id="IPR009845">
    <property type="entry name" value="DUF1405"/>
</dbReference>
<keyword evidence="1" id="KW-0472">Membrane</keyword>
<feature type="transmembrane region" description="Helical" evidence="1">
    <location>
        <begin position="93"/>
        <end position="114"/>
    </location>
</feature>
<dbReference type="Pfam" id="PF07187">
    <property type="entry name" value="DUF1405"/>
    <property type="match status" value="1"/>
</dbReference>
<organism evidence="2 3">
    <name type="scientific">Paenibacillus konkukensis</name>
    <dbReference type="NCBI Taxonomy" id="2020716"/>
    <lineage>
        <taxon>Bacteria</taxon>
        <taxon>Bacillati</taxon>
        <taxon>Bacillota</taxon>
        <taxon>Bacilli</taxon>
        <taxon>Bacillales</taxon>
        <taxon>Paenibacillaceae</taxon>
        <taxon>Paenibacillus</taxon>
    </lineage>
</organism>
<reference evidence="2" key="1">
    <citation type="submission" date="2018-02" db="EMBL/GenBank/DDBJ databases">
        <authorList>
            <person name="Kim S.-K."/>
            <person name="Jung H.-I."/>
            <person name="Lee S.-W."/>
        </authorList>
    </citation>
    <scope>NUCLEOTIDE SEQUENCE</scope>
    <source>
        <strain evidence="2">SK3146</strain>
    </source>
</reference>
<proteinExistence type="predicted"/>
<evidence type="ECO:0000256" key="1">
    <source>
        <dbReference type="SAM" id="Phobius"/>
    </source>
</evidence>
<dbReference type="Proteomes" id="UP001057134">
    <property type="component" value="Chromosome"/>
</dbReference>
<evidence type="ECO:0000313" key="3">
    <source>
        <dbReference type="Proteomes" id="UP001057134"/>
    </source>
</evidence>
<accession>A0ABY4RK16</accession>
<dbReference type="PANTHER" id="PTHR40042">
    <property type="entry name" value="HYPOTHETICAL MEMBRANE SPANNING PROTEIN"/>
    <property type="match status" value="1"/>
</dbReference>
<sequence length="258" mass="29857">MVVQAKERVVTKDLVAYVAVRSFQWKKRKHFQAGGNLLLSMSIRSYFSRAFLSSRFMLWSLFWVNLLGTIYGYEWYWNQMTYTAETMSAAYLPFVPDSPTASLFFTGVLAYLLVDSYKGRSLAPRPGWFRGFVEAFAVVTSFKYGVWAVSIIWAGAYMGSEVNWQDWMLSISHLGMAAEALLYWRLYTYRFWPIVAVAVWTLWNDFMDYAVGVFPWLPESLMDHLPSVAAFTVELSFVSLVVAFVIMKVREVLNKREV</sequence>
<feature type="transmembrane region" description="Helical" evidence="1">
    <location>
        <begin position="135"/>
        <end position="155"/>
    </location>
</feature>
<reference evidence="2" key="2">
    <citation type="journal article" date="2021" name="J Anim Sci Technol">
        <title>Complete genome sequence of Paenibacillus konkukensis sp. nov. SK3146 as a potential probiotic strain.</title>
        <authorList>
            <person name="Jung H.I."/>
            <person name="Park S."/>
            <person name="Niu K.M."/>
            <person name="Lee S.W."/>
            <person name="Kothari D."/>
            <person name="Yi K.J."/>
            <person name="Kim S.K."/>
        </authorList>
    </citation>
    <scope>NUCLEOTIDE SEQUENCE</scope>
    <source>
        <strain evidence="2">SK3146</strain>
    </source>
</reference>
<dbReference type="EMBL" id="CP027059">
    <property type="protein sequence ID" value="UQZ81898.1"/>
    <property type="molecule type" value="Genomic_DNA"/>
</dbReference>
<keyword evidence="3" id="KW-1185">Reference proteome</keyword>
<name>A0ABY4RK16_9BACL</name>
<feature type="transmembrane region" description="Helical" evidence="1">
    <location>
        <begin position="56"/>
        <end position="73"/>
    </location>
</feature>
<protein>
    <recommendedName>
        <fullName evidence="4">DUF1405 domain-containing protein</fullName>
    </recommendedName>
</protein>
<evidence type="ECO:0008006" key="4">
    <source>
        <dbReference type="Google" id="ProtNLM"/>
    </source>
</evidence>
<evidence type="ECO:0000313" key="2">
    <source>
        <dbReference type="EMBL" id="UQZ81898.1"/>
    </source>
</evidence>
<feature type="transmembrane region" description="Helical" evidence="1">
    <location>
        <begin position="191"/>
        <end position="216"/>
    </location>
</feature>
<gene>
    <name evidence="2" type="ORF">SK3146_01054</name>
</gene>